<proteinExistence type="predicted"/>
<dbReference type="NCBIfam" id="TIGR00756">
    <property type="entry name" value="PPR"/>
    <property type="match status" value="1"/>
</dbReference>
<dbReference type="InterPro" id="IPR002885">
    <property type="entry name" value="PPR_rpt"/>
</dbReference>
<dbReference type="FunFam" id="1.25.40.10:FF:000378">
    <property type="entry name" value="Pentatricopeptide repeat-containing protein mitochondrial"/>
    <property type="match status" value="1"/>
</dbReference>
<dbReference type="FunFam" id="1.25.40.10:FF:000073">
    <property type="entry name" value="Pentatricopeptide repeat-containing protein chloroplastic"/>
    <property type="match status" value="1"/>
</dbReference>
<keyword evidence="3" id="KW-1185">Reference proteome</keyword>
<dbReference type="Pfam" id="PF01535">
    <property type="entry name" value="PPR"/>
    <property type="match status" value="4"/>
</dbReference>
<feature type="repeat" description="PPR" evidence="2">
    <location>
        <begin position="196"/>
        <end position="230"/>
    </location>
</feature>
<dbReference type="InterPro" id="IPR011990">
    <property type="entry name" value="TPR-like_helical_dom_sf"/>
</dbReference>
<dbReference type="Pfam" id="PF20431">
    <property type="entry name" value="E_motif"/>
    <property type="match status" value="1"/>
</dbReference>
<accession>A0AB40BW57</accession>
<evidence type="ECO:0000256" key="2">
    <source>
        <dbReference type="PROSITE-ProRule" id="PRU00708"/>
    </source>
</evidence>
<evidence type="ECO:0000313" key="4">
    <source>
        <dbReference type="RefSeq" id="XP_039131689.1"/>
    </source>
</evidence>
<evidence type="ECO:0000313" key="3">
    <source>
        <dbReference type="Proteomes" id="UP001515500"/>
    </source>
</evidence>
<dbReference type="PANTHER" id="PTHR47926:SF438">
    <property type="entry name" value="PENTATRICOPEPTIDE REPEAT-CONTAINING PROTEIN"/>
    <property type="match status" value="1"/>
</dbReference>
<dbReference type="Pfam" id="PF13041">
    <property type="entry name" value="PPR_2"/>
    <property type="match status" value="1"/>
</dbReference>
<dbReference type="AlphaFoldDB" id="A0AB40BW57"/>
<sequence length="523" mass="58814">MFDVMFNRVLFVSNRHVYRRLLLGIFARKQFSSVSKVGDFAREGLDEALKVLDIMMSKTSETVRDDSNCHRRLIQGCMQDLLEISRQKCSADVNKSMFSNFESDLDQISHLGMSNSLLFLELHKRGVQMDDSRVSCIMSSCGNELPLDFGIQLHALLIKLRFDMSVHTASSLISLYSKCGQLLDAYRIFEQTPVKNAIAWTAIIASYAQHCETETCLSLFILMRQSMLKPNDFTFASVLSACTSTALLGLGRSIHCLEMRMGFDKCLHVGNALISMYSKCGSIEEARCVFEKMLHKDLISWNSMIFGCAHNGLAEQAVHLLQCMDGENVKPDGISFLGVLSSCRHTGLVEISRWCFNSILKRGIKPGLDHYACIVDLLGRAGFIEEALEFIKSMPMPPNAVIWGSLLSSCRVHGNVQIGIQAAEHRLVLEPDCAATHIQLAKLYAGIGCWNQVARVRKLMKDRGLKTIPGHSWIEIGNDVYRFKAEDGSNNKFNEILNVLDCLGEHMKFLKTSMYNWTLFTKE</sequence>
<dbReference type="InterPro" id="IPR046960">
    <property type="entry name" value="PPR_At4g14850-like_plant"/>
</dbReference>
<dbReference type="GeneID" id="120268310"/>
<dbReference type="Proteomes" id="UP001515500">
    <property type="component" value="Chromosome 9"/>
</dbReference>
<dbReference type="PANTHER" id="PTHR47926">
    <property type="entry name" value="PENTATRICOPEPTIDE REPEAT-CONTAINING PROTEIN"/>
    <property type="match status" value="1"/>
</dbReference>
<dbReference type="GO" id="GO:0003723">
    <property type="term" value="F:RNA binding"/>
    <property type="evidence" value="ECO:0007669"/>
    <property type="project" value="InterPro"/>
</dbReference>
<name>A0AB40BW57_DIOCR</name>
<dbReference type="Gene3D" id="1.25.40.10">
    <property type="entry name" value="Tetratricopeptide repeat domain"/>
    <property type="match status" value="3"/>
</dbReference>
<gene>
    <name evidence="4" type="primary">LOC120268310</name>
</gene>
<protein>
    <submittedName>
        <fullName evidence="4">Pentatricopeptide repeat-containing protein At2g37320</fullName>
    </submittedName>
</protein>
<dbReference type="PROSITE" id="PS51375">
    <property type="entry name" value="PPR"/>
    <property type="match status" value="2"/>
</dbReference>
<dbReference type="InterPro" id="IPR046848">
    <property type="entry name" value="E_motif"/>
</dbReference>
<organism evidence="3 4">
    <name type="scientific">Dioscorea cayennensis subsp. rotundata</name>
    <name type="common">White Guinea yam</name>
    <name type="synonym">Dioscorea rotundata</name>
    <dbReference type="NCBI Taxonomy" id="55577"/>
    <lineage>
        <taxon>Eukaryota</taxon>
        <taxon>Viridiplantae</taxon>
        <taxon>Streptophyta</taxon>
        <taxon>Embryophyta</taxon>
        <taxon>Tracheophyta</taxon>
        <taxon>Spermatophyta</taxon>
        <taxon>Magnoliopsida</taxon>
        <taxon>Liliopsida</taxon>
        <taxon>Dioscoreales</taxon>
        <taxon>Dioscoreaceae</taxon>
        <taxon>Dioscorea</taxon>
    </lineage>
</organism>
<evidence type="ECO:0000256" key="1">
    <source>
        <dbReference type="ARBA" id="ARBA00022737"/>
    </source>
</evidence>
<reference evidence="4" key="1">
    <citation type="submission" date="2025-08" db="UniProtKB">
        <authorList>
            <consortium name="RefSeq"/>
        </authorList>
    </citation>
    <scope>IDENTIFICATION</scope>
</reference>
<dbReference type="GO" id="GO:0009451">
    <property type="term" value="P:RNA modification"/>
    <property type="evidence" value="ECO:0007669"/>
    <property type="project" value="InterPro"/>
</dbReference>
<keyword evidence="1" id="KW-0677">Repeat</keyword>
<dbReference type="RefSeq" id="XP_039131689.1">
    <property type="nucleotide sequence ID" value="XM_039275755.1"/>
</dbReference>
<feature type="repeat" description="PPR" evidence="2">
    <location>
        <begin position="297"/>
        <end position="331"/>
    </location>
</feature>